<dbReference type="STRING" id="1802485.A2V97_03645"/>
<evidence type="ECO:0000313" key="2">
    <source>
        <dbReference type="Proteomes" id="UP000177382"/>
    </source>
</evidence>
<sequence>MSIELAKTFKFLRHAAGMEDERWFYSEVYWPERAFSSAVFVAYPLRRFYGLGQPEIIGSGTIRVLSAYSSLIQAYDRYSDTATILPSLTEIKENLLLDQMAQEVIRQVDGTGLDRGQKRDLIRMVNRSRYTLYQIEQQYSGRQLSSSEAFEWKKATGGTLLSSCVAIFNRCLSIGVEGASVEQSAFWYGANIQLLDDTVDVGSDILAGRQTPVISLLKEKGEYRGVVDYTSNGRRYSFGALRNLAPQTVSLVEQKRREYLDQVPPLFTLDGYQEICDPSLTPIIFRLYSAASRRVSH</sequence>
<dbReference type="AlphaFoldDB" id="A0A1F7XNI8"/>
<protein>
    <submittedName>
        <fullName evidence="1">Uncharacterized protein</fullName>
    </submittedName>
</protein>
<proteinExistence type="predicted"/>
<dbReference type="EMBL" id="MGFX01000001">
    <property type="protein sequence ID" value="OGM15835.1"/>
    <property type="molecule type" value="Genomic_DNA"/>
</dbReference>
<reference evidence="1 2" key="1">
    <citation type="journal article" date="2016" name="Nat. Commun.">
        <title>Thousands of microbial genomes shed light on interconnected biogeochemical processes in an aquifer system.</title>
        <authorList>
            <person name="Anantharaman K."/>
            <person name="Brown C.T."/>
            <person name="Hug L.A."/>
            <person name="Sharon I."/>
            <person name="Castelle C.J."/>
            <person name="Probst A.J."/>
            <person name="Thomas B.C."/>
            <person name="Singh A."/>
            <person name="Wilkins M.J."/>
            <person name="Karaoz U."/>
            <person name="Brodie E.L."/>
            <person name="Williams K.H."/>
            <person name="Hubbard S.S."/>
            <person name="Banfield J.F."/>
        </authorList>
    </citation>
    <scope>NUCLEOTIDE SEQUENCE [LARGE SCALE GENOMIC DNA]</scope>
</reference>
<accession>A0A1F7XNI8</accession>
<gene>
    <name evidence="1" type="ORF">A2V97_03645</name>
</gene>
<evidence type="ECO:0000313" key="1">
    <source>
        <dbReference type="EMBL" id="OGM15835.1"/>
    </source>
</evidence>
<name>A0A1F7XNI8_9BACT</name>
<organism evidence="1 2">
    <name type="scientific">Candidatus Woesebacteria bacterium RBG_16_42_24</name>
    <dbReference type="NCBI Taxonomy" id="1802485"/>
    <lineage>
        <taxon>Bacteria</taxon>
        <taxon>Candidatus Woeseibacteriota</taxon>
    </lineage>
</organism>
<dbReference type="Proteomes" id="UP000177382">
    <property type="component" value="Unassembled WGS sequence"/>
</dbReference>
<comment type="caution">
    <text evidence="1">The sequence shown here is derived from an EMBL/GenBank/DDBJ whole genome shotgun (WGS) entry which is preliminary data.</text>
</comment>